<dbReference type="FunFam" id="3.40.50.300:FF:000013">
    <property type="entry name" value="PhoH family ATPase"/>
    <property type="match status" value="1"/>
</dbReference>
<dbReference type="PANTHER" id="PTHR30473">
    <property type="entry name" value="PROTEIN PHOH"/>
    <property type="match status" value="1"/>
</dbReference>
<feature type="domain" description="PhoH-like protein" evidence="7">
    <location>
        <begin position="116"/>
        <end position="318"/>
    </location>
</feature>
<comment type="caution">
    <text evidence="8">The sequence shown here is derived from an EMBL/GenBank/DDBJ whole genome shotgun (WGS) entry which is preliminary data.</text>
</comment>
<dbReference type="EMBL" id="QIBZ01000009">
    <property type="protein sequence ID" value="RNM34641.1"/>
    <property type="molecule type" value="Genomic_DNA"/>
</dbReference>
<dbReference type="InterPro" id="IPR027417">
    <property type="entry name" value="P-loop_NTPase"/>
</dbReference>
<organism evidence="8 10">
    <name type="scientific">Slackia isoflavoniconvertens</name>
    <dbReference type="NCBI Taxonomy" id="572010"/>
    <lineage>
        <taxon>Bacteria</taxon>
        <taxon>Bacillati</taxon>
        <taxon>Actinomycetota</taxon>
        <taxon>Coriobacteriia</taxon>
        <taxon>Eggerthellales</taxon>
        <taxon>Eggerthellaceae</taxon>
        <taxon>Slackia</taxon>
    </lineage>
</organism>
<dbReference type="RefSeq" id="WP_114615427.1">
    <property type="nucleotide sequence ID" value="NZ_CALIRK010000003.1"/>
</dbReference>
<dbReference type="EMBL" id="PPTO01000006">
    <property type="protein sequence ID" value="RDB59034.1"/>
    <property type="molecule type" value="Genomic_DNA"/>
</dbReference>
<keyword evidence="4" id="KW-0547">Nucleotide-binding</keyword>
<dbReference type="InterPro" id="IPR003714">
    <property type="entry name" value="PhoH"/>
</dbReference>
<accession>A0A369LIL6</accession>
<dbReference type="GO" id="GO:0005829">
    <property type="term" value="C:cytosol"/>
    <property type="evidence" value="ECO:0007669"/>
    <property type="project" value="TreeGrafter"/>
</dbReference>
<keyword evidence="11" id="KW-1185">Reference proteome</keyword>
<gene>
    <name evidence="8" type="ORF">C1881_04980</name>
    <name evidence="9" type="ORF">DMP05_06225</name>
</gene>
<sequence length="324" mass="35825">MSNDPISTDETQITLTLPERVGMEQIVGPSDCVLREVKRAFSARITVRGDTIALSGDAAEVQSLTALFSDFIKMAAAGSDPTIDDARRAVELLRQGEFAPSILREDILLTYRGRAIRPKTAGQKRYVDAIRENTVTFGIGPAGTGKTYLAMAMAVAALKRKEVNRIILTRPVVEAGENLGFLPGTLTEKVDPYIRPLYDALFDMTDMERARELIEGGVIEIAPLAFMRGRTFNDSFIILDEAQNTTPEQMKMFLTRLGFNSKMVITGDVTQVDLPHGYSGLKGVRRILEGVEDIAFRDLTGRDVVRHNLVARIVEAYERAAETR</sequence>
<evidence type="ECO:0000259" key="7">
    <source>
        <dbReference type="Pfam" id="PF02562"/>
    </source>
</evidence>
<comment type="similarity">
    <text evidence="2">Belongs to the PhoH family.</text>
</comment>
<keyword evidence="3" id="KW-0963">Cytoplasm</keyword>
<dbReference type="AlphaFoldDB" id="A0A369LIL6"/>
<evidence type="ECO:0000256" key="4">
    <source>
        <dbReference type="ARBA" id="ARBA00022741"/>
    </source>
</evidence>
<dbReference type="PANTHER" id="PTHR30473:SF1">
    <property type="entry name" value="PHOH-LIKE PROTEIN"/>
    <property type="match status" value="1"/>
</dbReference>
<evidence type="ECO:0000256" key="6">
    <source>
        <dbReference type="ARBA" id="ARBA00039970"/>
    </source>
</evidence>
<evidence type="ECO:0000313" key="10">
    <source>
        <dbReference type="Proteomes" id="UP000253975"/>
    </source>
</evidence>
<dbReference type="Gene3D" id="3.40.50.300">
    <property type="entry name" value="P-loop containing nucleotide triphosphate hydrolases"/>
    <property type="match status" value="1"/>
</dbReference>
<evidence type="ECO:0000313" key="11">
    <source>
        <dbReference type="Proteomes" id="UP000271472"/>
    </source>
</evidence>
<evidence type="ECO:0000256" key="3">
    <source>
        <dbReference type="ARBA" id="ARBA00022490"/>
    </source>
</evidence>
<reference evidence="11" key="2">
    <citation type="submission" date="2018-05" db="EMBL/GenBank/DDBJ databases">
        <title>Genome Sequencing of selected type strains of the family Eggerthellaceae.</title>
        <authorList>
            <person name="Danylec N."/>
            <person name="Stoll D.A."/>
            <person name="Doetsch A."/>
            <person name="Huch M."/>
        </authorList>
    </citation>
    <scope>NUCLEOTIDE SEQUENCE [LARGE SCALE GENOMIC DNA]</scope>
    <source>
        <strain evidence="11">DSM 22006</strain>
    </source>
</reference>
<dbReference type="SUPFAM" id="SSF52540">
    <property type="entry name" value="P-loop containing nucleoside triphosphate hydrolases"/>
    <property type="match status" value="1"/>
</dbReference>
<dbReference type="Proteomes" id="UP000253975">
    <property type="component" value="Unassembled WGS sequence"/>
</dbReference>
<comment type="subcellular location">
    <subcellularLocation>
        <location evidence="1">Cytoplasm</location>
    </subcellularLocation>
</comment>
<evidence type="ECO:0000313" key="8">
    <source>
        <dbReference type="EMBL" id="RDB59034.1"/>
    </source>
</evidence>
<name>A0A369LIL6_9ACTN</name>
<protein>
    <recommendedName>
        <fullName evidence="6">PhoH-like protein</fullName>
    </recommendedName>
</protein>
<evidence type="ECO:0000256" key="1">
    <source>
        <dbReference type="ARBA" id="ARBA00004496"/>
    </source>
</evidence>
<dbReference type="Proteomes" id="UP000271472">
    <property type="component" value="Unassembled WGS sequence"/>
</dbReference>
<dbReference type="OrthoDB" id="9805148at2"/>
<evidence type="ECO:0000313" key="9">
    <source>
        <dbReference type="EMBL" id="RNM34641.1"/>
    </source>
</evidence>
<keyword evidence="5" id="KW-0067">ATP-binding</keyword>
<dbReference type="GeneID" id="98662462"/>
<evidence type="ECO:0000256" key="2">
    <source>
        <dbReference type="ARBA" id="ARBA00010393"/>
    </source>
</evidence>
<reference evidence="9" key="3">
    <citation type="journal article" date="2019" name="Microbiol. Resour. Announc.">
        <title>Draft Genome Sequences of Type Strains of Gordonibacter faecihominis, Paraeggerthella hongkongensis, Parvibacter caecicola,Slackia equolifaciens, Slackia faecicanis, and Slackia isoflavoniconvertens.</title>
        <authorList>
            <person name="Danylec N."/>
            <person name="Stoll D.A."/>
            <person name="Dotsch A."/>
            <person name="Huch M."/>
        </authorList>
    </citation>
    <scope>NUCLEOTIDE SEQUENCE</scope>
    <source>
        <strain evidence="9">DSM 22006</strain>
    </source>
</reference>
<reference evidence="8 10" key="1">
    <citation type="journal article" date="2018" name="Elife">
        <title>Discovery and characterization of a prevalent human gut bacterial enzyme sufficient for the inactivation of a family of plant toxins.</title>
        <authorList>
            <person name="Koppel N."/>
            <person name="Bisanz J.E."/>
            <person name="Pandelia M.E."/>
            <person name="Turnbaugh P.J."/>
            <person name="Balskus E.P."/>
        </authorList>
    </citation>
    <scope>NUCLEOTIDE SEQUENCE [LARGE SCALE GENOMIC DNA]</scope>
    <source>
        <strain evidence="8 10">OB21 GAM31</strain>
    </source>
</reference>
<proteinExistence type="inferred from homology"/>
<dbReference type="InterPro" id="IPR051451">
    <property type="entry name" value="PhoH2-like"/>
</dbReference>
<dbReference type="GO" id="GO:0005524">
    <property type="term" value="F:ATP binding"/>
    <property type="evidence" value="ECO:0007669"/>
    <property type="project" value="UniProtKB-KW"/>
</dbReference>
<evidence type="ECO:0000256" key="5">
    <source>
        <dbReference type="ARBA" id="ARBA00022840"/>
    </source>
</evidence>
<dbReference type="Pfam" id="PF02562">
    <property type="entry name" value="PhoH"/>
    <property type="match status" value="1"/>
</dbReference>